<dbReference type="Gene3D" id="1.10.10.10">
    <property type="entry name" value="Winged helix-like DNA-binding domain superfamily/Winged helix DNA-binding domain"/>
    <property type="match status" value="1"/>
</dbReference>
<evidence type="ECO:0000313" key="6">
    <source>
        <dbReference type="Proteomes" id="UP000441455"/>
    </source>
</evidence>
<dbReference type="OrthoDB" id="9794330at2"/>
<evidence type="ECO:0000256" key="3">
    <source>
        <dbReference type="ARBA" id="ARBA00023163"/>
    </source>
</evidence>
<dbReference type="AlphaFoldDB" id="A0A6N7W3Q2"/>
<keyword evidence="3" id="KW-0804">Transcription</keyword>
<protein>
    <submittedName>
        <fullName evidence="5">Winged helix-turn-helix transcriptional regulator</fullName>
    </submittedName>
</protein>
<evidence type="ECO:0000256" key="1">
    <source>
        <dbReference type="ARBA" id="ARBA00023015"/>
    </source>
</evidence>
<dbReference type="GO" id="GO:0003677">
    <property type="term" value="F:DNA binding"/>
    <property type="evidence" value="ECO:0007669"/>
    <property type="project" value="UniProtKB-KW"/>
</dbReference>
<keyword evidence="1" id="KW-0805">Transcription regulation</keyword>
<dbReference type="PRINTS" id="PR00778">
    <property type="entry name" value="HTHARSR"/>
</dbReference>
<evidence type="ECO:0000313" key="5">
    <source>
        <dbReference type="EMBL" id="MSS82846.1"/>
    </source>
</evidence>
<dbReference type="InterPro" id="IPR036390">
    <property type="entry name" value="WH_DNA-bd_sf"/>
</dbReference>
<feature type="domain" description="HTH arsR-type" evidence="4">
    <location>
        <begin position="22"/>
        <end position="123"/>
    </location>
</feature>
<dbReference type="GO" id="GO:0003700">
    <property type="term" value="F:DNA-binding transcription factor activity"/>
    <property type="evidence" value="ECO:0007669"/>
    <property type="project" value="InterPro"/>
</dbReference>
<evidence type="ECO:0000256" key="2">
    <source>
        <dbReference type="ARBA" id="ARBA00023125"/>
    </source>
</evidence>
<dbReference type="SMART" id="SM00418">
    <property type="entry name" value="HTH_ARSR"/>
    <property type="match status" value="1"/>
</dbReference>
<evidence type="ECO:0000259" key="4">
    <source>
        <dbReference type="PROSITE" id="PS50987"/>
    </source>
</evidence>
<name>A0A6N7W3Q2_ACIFE</name>
<comment type="caution">
    <text evidence="5">The sequence shown here is derived from an EMBL/GenBank/DDBJ whole genome shotgun (WGS) entry which is preliminary data.</text>
</comment>
<keyword evidence="2" id="KW-0238">DNA-binding</keyword>
<accession>A0A6N7W3Q2</accession>
<dbReference type="InterPro" id="IPR001845">
    <property type="entry name" value="HTH_ArsR_DNA-bd_dom"/>
</dbReference>
<dbReference type="Pfam" id="PF01022">
    <property type="entry name" value="HTH_5"/>
    <property type="match status" value="1"/>
</dbReference>
<dbReference type="InterPro" id="IPR011991">
    <property type="entry name" value="ArsR-like_HTH"/>
</dbReference>
<dbReference type="RefSeq" id="WP_154488535.1">
    <property type="nucleotide sequence ID" value="NZ_VULN01000014.1"/>
</dbReference>
<dbReference type="PROSITE" id="PS50987">
    <property type="entry name" value="HTH_ARSR_2"/>
    <property type="match status" value="1"/>
</dbReference>
<gene>
    <name evidence="5" type="ORF">FX155_09605</name>
</gene>
<dbReference type="SUPFAM" id="SSF46785">
    <property type="entry name" value="Winged helix' DNA-binding domain"/>
    <property type="match status" value="1"/>
</dbReference>
<reference evidence="5 6" key="1">
    <citation type="submission" date="2019-08" db="EMBL/GenBank/DDBJ databases">
        <title>In-depth cultivation of the pig gut microbiome towards novel bacterial diversity and tailored functional studies.</title>
        <authorList>
            <person name="Wylensek D."/>
            <person name="Hitch T.C.A."/>
            <person name="Clavel T."/>
        </authorList>
    </citation>
    <scope>NUCLEOTIDE SEQUENCE [LARGE SCALE GENOMIC DNA]</scope>
    <source>
        <strain evidence="5 6">WCA-389-WT-5B</strain>
    </source>
</reference>
<dbReference type="PANTHER" id="PTHR43132:SF2">
    <property type="entry name" value="ARSENICAL RESISTANCE OPERON REPRESSOR ARSR-RELATED"/>
    <property type="match status" value="1"/>
</dbReference>
<dbReference type="InterPro" id="IPR036388">
    <property type="entry name" value="WH-like_DNA-bd_sf"/>
</dbReference>
<dbReference type="PANTHER" id="PTHR43132">
    <property type="entry name" value="ARSENICAL RESISTANCE OPERON REPRESSOR ARSR-RELATED"/>
    <property type="match status" value="1"/>
</dbReference>
<proteinExistence type="predicted"/>
<dbReference type="EMBL" id="VULN01000014">
    <property type="protein sequence ID" value="MSS82846.1"/>
    <property type="molecule type" value="Genomic_DNA"/>
</dbReference>
<sequence>MSADQLPHNHGENINYILKDLPENANFSAVSGLFSSLADANRIKLFWFLCHMEECVINLSALMHMSSPALSHHLKILRENGLIISRRAGKEMYYKAANTEEVRLLHHMIELLIDITCPEQEGEADSTE</sequence>
<dbReference type="Proteomes" id="UP000441455">
    <property type="component" value="Unassembled WGS sequence"/>
</dbReference>
<dbReference type="CDD" id="cd00090">
    <property type="entry name" value="HTH_ARSR"/>
    <property type="match status" value="1"/>
</dbReference>
<organism evidence="5 6">
    <name type="scientific">Acidaminococcus fermentans</name>
    <dbReference type="NCBI Taxonomy" id="905"/>
    <lineage>
        <taxon>Bacteria</taxon>
        <taxon>Bacillati</taxon>
        <taxon>Bacillota</taxon>
        <taxon>Negativicutes</taxon>
        <taxon>Acidaminococcales</taxon>
        <taxon>Acidaminococcaceae</taxon>
        <taxon>Acidaminococcus</taxon>
    </lineage>
</organism>
<dbReference type="NCBIfam" id="NF033788">
    <property type="entry name" value="HTH_metalloreg"/>
    <property type="match status" value="1"/>
</dbReference>
<dbReference type="InterPro" id="IPR051011">
    <property type="entry name" value="Metal_resp_trans_reg"/>
</dbReference>